<dbReference type="Gene3D" id="2.30.29.30">
    <property type="entry name" value="Pleckstrin-homology domain (PH domain)/Phosphotyrosine-binding domain (PTB)"/>
    <property type="match status" value="1"/>
</dbReference>
<feature type="region of interest" description="Disordered" evidence="2">
    <location>
        <begin position="122"/>
        <end position="163"/>
    </location>
</feature>
<feature type="coiled-coil region" evidence="1">
    <location>
        <begin position="389"/>
        <end position="423"/>
    </location>
</feature>
<feature type="compositionally biased region" description="Polar residues" evidence="2">
    <location>
        <begin position="1057"/>
        <end position="1074"/>
    </location>
</feature>
<comment type="caution">
    <text evidence="4">The sequence shown here is derived from an EMBL/GenBank/DDBJ whole genome shotgun (WGS) entry which is preliminary data.</text>
</comment>
<dbReference type="InterPro" id="IPR024774">
    <property type="entry name" value="PH_dom-Mcp5-type"/>
</dbReference>
<feature type="compositionally biased region" description="Basic residues" evidence="2">
    <location>
        <begin position="596"/>
        <end position="608"/>
    </location>
</feature>
<evidence type="ECO:0000256" key="2">
    <source>
        <dbReference type="SAM" id="MobiDB-lite"/>
    </source>
</evidence>
<feature type="compositionally biased region" description="Polar residues" evidence="2">
    <location>
        <begin position="546"/>
        <end position="559"/>
    </location>
</feature>
<feature type="region of interest" description="Disordered" evidence="2">
    <location>
        <begin position="1037"/>
        <end position="1145"/>
    </location>
</feature>
<feature type="compositionally biased region" description="Polar residues" evidence="2">
    <location>
        <begin position="345"/>
        <end position="362"/>
    </location>
</feature>
<evidence type="ECO:0000313" key="4">
    <source>
        <dbReference type="EMBL" id="KAK4502863.1"/>
    </source>
</evidence>
<proteinExistence type="predicted"/>
<dbReference type="Pfam" id="PF12814">
    <property type="entry name" value="Mcp5_PH"/>
    <property type="match status" value="1"/>
</dbReference>
<feature type="compositionally biased region" description="Acidic residues" evidence="2">
    <location>
        <begin position="531"/>
        <end position="543"/>
    </location>
</feature>
<dbReference type="Proteomes" id="UP001305779">
    <property type="component" value="Unassembled WGS sequence"/>
</dbReference>
<organism evidence="4 5">
    <name type="scientific">Zasmidium cellare</name>
    <name type="common">Wine cellar mold</name>
    <name type="synonym">Racodium cellare</name>
    <dbReference type="NCBI Taxonomy" id="395010"/>
    <lineage>
        <taxon>Eukaryota</taxon>
        <taxon>Fungi</taxon>
        <taxon>Dikarya</taxon>
        <taxon>Ascomycota</taxon>
        <taxon>Pezizomycotina</taxon>
        <taxon>Dothideomycetes</taxon>
        <taxon>Dothideomycetidae</taxon>
        <taxon>Mycosphaerellales</taxon>
        <taxon>Mycosphaerellaceae</taxon>
        <taxon>Zasmidium</taxon>
    </lineage>
</organism>
<feature type="region of interest" description="Disordered" evidence="2">
    <location>
        <begin position="791"/>
        <end position="817"/>
    </location>
</feature>
<feature type="region of interest" description="Disordered" evidence="2">
    <location>
        <begin position="898"/>
        <end position="1001"/>
    </location>
</feature>
<feature type="compositionally biased region" description="Low complexity" evidence="2">
    <location>
        <begin position="488"/>
        <end position="502"/>
    </location>
</feature>
<feature type="compositionally biased region" description="Polar residues" evidence="2">
    <location>
        <begin position="1634"/>
        <end position="1644"/>
    </location>
</feature>
<feature type="compositionally biased region" description="Basic residues" evidence="2">
    <location>
        <begin position="1651"/>
        <end position="1665"/>
    </location>
</feature>
<feature type="compositionally biased region" description="Low complexity" evidence="2">
    <location>
        <begin position="617"/>
        <end position="628"/>
    </location>
</feature>
<evidence type="ECO:0000256" key="1">
    <source>
        <dbReference type="SAM" id="Coils"/>
    </source>
</evidence>
<feature type="region of interest" description="Disordered" evidence="2">
    <location>
        <begin position="345"/>
        <end position="376"/>
    </location>
</feature>
<gene>
    <name evidence="4" type="ORF">PRZ48_006289</name>
</gene>
<feature type="compositionally biased region" description="Low complexity" evidence="2">
    <location>
        <begin position="35"/>
        <end position="44"/>
    </location>
</feature>
<dbReference type="CDD" id="cd13365">
    <property type="entry name" value="PH_PLC_plant-like"/>
    <property type="match status" value="1"/>
</dbReference>
<feature type="domain" description="PH" evidence="3">
    <location>
        <begin position="1337"/>
        <end position="1448"/>
    </location>
</feature>
<keyword evidence="5" id="KW-1185">Reference proteome</keyword>
<keyword evidence="1" id="KW-0175">Coiled coil</keyword>
<feature type="region of interest" description="Disordered" evidence="2">
    <location>
        <begin position="1456"/>
        <end position="1586"/>
    </location>
</feature>
<sequence length="1665" mass="181024">MAAAAVNGSGDPFSGSPHGNPPPLRYAAFDHDQFSLYSSSSPSSARRALEAHLKDTDRRIQDASRLGSTLVQQRKDLASKLKEVEQMQQDSEVPEDLREKLAELEREYNEVGRESARAFLPKSRVVSENEPNAGPGLISGSGRESPTKISAPSRRQRNQQSNRVHDIEFATEISTSLLAQVRQLQAALAEKDEELKDTTAARAQLESEATNLLQRLRHMDENEQKYKDENWNLETRLQEMETSLKESTDKENRMAQTLKSVQTEKAAKERELDDLKVNHDKLNEDHAMAKKVQEADLHGLRRDAATHESERAKLLRKIEELTSQNTELAKAVSYRFSQTIQPSDTDFVSAEESVQSDDQSPIHSEPPSPIKGTPARHGMLESETLKSSLNHAHRMIQNLKNTIHREKTEKIELKRMLQDARDELETRRDSNAGINANVAKKRRSDSENVKFKRPGHGTRLGAARNSSTEIIDEPDWEDQEGELTPSKARSAAAAGAASYGYGRSEEDTTDAFETANERDTTESEAFATGNEDFDDDTEGDATETESGANRTMRSVSSLSAKPKDRRSFMSTASTSGDEDEDDVIRTPVQHSQQPKYKLRLSRGVRRSGRVSEIMTDSPNASNHSPSSSTGTPQPAGMQTLGDELDALDESSIEGTPASSRLMDVGSTPETQRQLSMDPESPITAESEAAAGPSISSPVVSEKSPQPSGEHVVLAHQANAAMLAHEFAVQKPEMVDAGVMTEPWEPERIVEERIVEREIESSEDKGGLRDRAGQLVGGALAGFGLSRVLGKGKDGSADDEEHGQAASGTTGSDELARTSTVDTTVAAPAAEPKSISVGMDALPEPKTNILPQPVSVGTDAYPDVTRESQRETTSVGTDAYPEPKALVTDRDFAPADLQQSGIVSQQTEPISPPRPVSARRVSGGGLQRITDAASTSEIPPMPVAAPPPPPPVTAPPPPPVAAFSFSEVVAQDIEPVEAPQPPSLPRRSSKRPDLAYVEDYDEDPEFATKDAVTVRDIPGTDKAKVGAGFFAAATAPTLARKRSQSFPVSERSVRFAEDSTNAESKTLAQQRSSNVPVPVQKDDVFAESPVDPDAPPQKALTEISPNITVKKPVADEGSQTVVSGEDIDSMLRNKSVSRDAGSPPMAANLAASAAAASAATAATMSTFAGTPTKDEKRVDARPSMYESPTLRPPRRPASAGSIRNKAVAGAPPLPPDHNQKIAKAAQQAPGTPNAQSAAGIMGPPLMPASAYKPRPNTPGDRPVYERGASRDSTTPRPIRTRDSRTKLAGQSDRVSHRTSVSSFASELDERFNITRGQIMYPTDIEPATDPRMIQAITQTMIGEYLWKYTRKAGRSETSNTRHRRFFWIHPYTRTLYWSEKDPSTAGKDMLKAKSVAIEAVRVVSDDNAYPPGLHRKSLVVITPGREIVFTAPTGQRHETWFNALSYLLLRTEREKSEAEDVIDEDDIDEFNPGIGRQVRRSISRIAGRSQSRQSRTSLSSYNSRTTRTSSPHRHDADRTLTQRGGTVTQQSKGLQAPTSNPGLTATTTNASRQSSGSVAGRISSITSRFRPSSSHRARSSASVRRPDDPAQIYDASIVADSAEDLRAVIEQQEREADRLENVRACCDGKHDVGSLSKSGRHSSLGNRFGSQGHHHHSHGTANSRRA</sequence>
<evidence type="ECO:0000259" key="3">
    <source>
        <dbReference type="PROSITE" id="PS50003"/>
    </source>
</evidence>
<feature type="coiled-coil region" evidence="1">
    <location>
        <begin position="174"/>
        <end position="331"/>
    </location>
</feature>
<feature type="region of interest" description="Disordered" evidence="2">
    <location>
        <begin position="654"/>
        <end position="709"/>
    </location>
</feature>
<reference evidence="4 5" key="1">
    <citation type="journal article" date="2023" name="G3 (Bethesda)">
        <title>A chromosome-level genome assembly of Zasmidium syzygii isolated from banana leaves.</title>
        <authorList>
            <person name="van Westerhoven A.C."/>
            <person name="Mehrabi R."/>
            <person name="Talebi R."/>
            <person name="Steentjes M.B.F."/>
            <person name="Corcolon B."/>
            <person name="Chong P.A."/>
            <person name="Kema G.H.J."/>
            <person name="Seidl M.F."/>
        </authorList>
    </citation>
    <scope>NUCLEOTIDE SEQUENCE [LARGE SCALE GENOMIC DNA]</scope>
    <source>
        <strain evidence="4 5">P124</strain>
    </source>
</reference>
<feature type="compositionally biased region" description="Polar residues" evidence="2">
    <location>
        <begin position="805"/>
        <end position="817"/>
    </location>
</feature>
<dbReference type="EMBL" id="JAXOVC010000004">
    <property type="protein sequence ID" value="KAK4502863.1"/>
    <property type="molecule type" value="Genomic_DNA"/>
</dbReference>
<feature type="compositionally biased region" description="Low complexity" evidence="2">
    <location>
        <begin position="1487"/>
        <end position="1508"/>
    </location>
</feature>
<feature type="compositionally biased region" description="Polar residues" evidence="2">
    <location>
        <begin position="898"/>
        <end position="908"/>
    </location>
</feature>
<accession>A0ABR0ENU9</accession>
<dbReference type="SUPFAM" id="SSF50729">
    <property type="entry name" value="PH domain-like"/>
    <property type="match status" value="1"/>
</dbReference>
<dbReference type="InterPro" id="IPR053005">
    <property type="entry name" value="Nuclear_Pos-Cytoskel_Interact"/>
</dbReference>
<feature type="compositionally biased region" description="Pro residues" evidence="2">
    <location>
        <begin position="938"/>
        <end position="959"/>
    </location>
</feature>
<feature type="region of interest" description="Disordered" evidence="2">
    <location>
        <begin position="1627"/>
        <end position="1665"/>
    </location>
</feature>
<feature type="compositionally biased region" description="Polar residues" evidence="2">
    <location>
        <begin position="1520"/>
        <end position="1556"/>
    </location>
</feature>
<feature type="compositionally biased region" description="Polar residues" evidence="2">
    <location>
        <begin position="693"/>
        <end position="706"/>
    </location>
</feature>
<dbReference type="PANTHER" id="PTHR28190:SF1">
    <property type="entry name" value="NUCLEAR MIGRATION PROTEIN NUM1"/>
    <property type="match status" value="1"/>
</dbReference>
<feature type="compositionally biased region" description="Acidic residues" evidence="2">
    <location>
        <begin position="1458"/>
        <end position="1468"/>
    </location>
</feature>
<feature type="region of interest" description="Disordered" evidence="2">
    <location>
        <begin position="842"/>
        <end position="882"/>
    </location>
</feature>
<name>A0ABR0ENU9_ZASCE</name>
<feature type="region of interest" description="Disordered" evidence="2">
    <location>
        <begin position="1"/>
        <end position="67"/>
    </location>
</feature>
<feature type="region of interest" description="Disordered" evidence="2">
    <location>
        <begin position="438"/>
        <end position="639"/>
    </location>
</feature>
<dbReference type="SMART" id="SM00233">
    <property type="entry name" value="PH"/>
    <property type="match status" value="1"/>
</dbReference>
<dbReference type="PROSITE" id="PS50003">
    <property type="entry name" value="PH_DOMAIN"/>
    <property type="match status" value="1"/>
</dbReference>
<feature type="compositionally biased region" description="Low complexity" evidence="2">
    <location>
        <begin position="1560"/>
        <end position="1571"/>
    </location>
</feature>
<dbReference type="InterPro" id="IPR001849">
    <property type="entry name" value="PH_domain"/>
</dbReference>
<feature type="compositionally biased region" description="Acidic residues" evidence="2">
    <location>
        <begin position="470"/>
        <end position="481"/>
    </location>
</feature>
<dbReference type="PANTHER" id="PTHR28190">
    <property type="entry name" value="NUCLEAR MIGRATION PROTEIN NUM1"/>
    <property type="match status" value="1"/>
</dbReference>
<dbReference type="InterPro" id="IPR011993">
    <property type="entry name" value="PH-like_dom_sf"/>
</dbReference>
<evidence type="ECO:0000313" key="5">
    <source>
        <dbReference type="Proteomes" id="UP001305779"/>
    </source>
</evidence>
<protein>
    <recommendedName>
        <fullName evidence="3">PH domain-containing protein</fullName>
    </recommendedName>
</protein>
<feature type="compositionally biased region" description="Basic and acidic residues" evidence="2">
    <location>
        <begin position="47"/>
        <end position="62"/>
    </location>
</feature>
<feature type="region of interest" description="Disordered" evidence="2">
    <location>
        <begin position="1161"/>
        <end position="1300"/>
    </location>
</feature>